<dbReference type="PANTHER" id="PTHR46224">
    <property type="entry name" value="ANKYRIN REPEAT FAMILY PROTEIN"/>
    <property type="match status" value="1"/>
</dbReference>
<reference evidence="4" key="4">
    <citation type="submission" date="2019-03" db="UniProtKB">
        <authorList>
            <consortium name="EnsemblPlants"/>
        </authorList>
    </citation>
    <scope>IDENTIFICATION</scope>
</reference>
<dbReference type="InterPro" id="IPR002110">
    <property type="entry name" value="Ankyrin_rpt"/>
</dbReference>
<name>A0A453AWB3_AEGTS</name>
<dbReference type="Pfam" id="PF12796">
    <property type="entry name" value="Ank_2"/>
    <property type="match status" value="1"/>
</dbReference>
<dbReference type="PROSITE" id="PS50005">
    <property type="entry name" value="TPR"/>
    <property type="match status" value="1"/>
</dbReference>
<dbReference type="InterPro" id="IPR036770">
    <property type="entry name" value="Ankyrin_rpt-contain_sf"/>
</dbReference>
<feature type="region of interest" description="Disordered" evidence="3">
    <location>
        <begin position="275"/>
        <end position="317"/>
    </location>
</feature>
<reference evidence="5" key="1">
    <citation type="journal article" date="2014" name="Science">
        <title>Ancient hybridizations among the ancestral genomes of bread wheat.</title>
        <authorList>
            <consortium name="International Wheat Genome Sequencing Consortium,"/>
            <person name="Marcussen T."/>
            <person name="Sandve S.R."/>
            <person name="Heier L."/>
            <person name="Spannagl M."/>
            <person name="Pfeifer M."/>
            <person name="Jakobsen K.S."/>
            <person name="Wulff B.B."/>
            <person name="Steuernagel B."/>
            <person name="Mayer K.F."/>
            <person name="Olsen O.A."/>
        </authorList>
    </citation>
    <scope>NUCLEOTIDE SEQUENCE [LARGE SCALE GENOMIC DNA]</scope>
    <source>
        <strain evidence="5">cv. AL8/78</strain>
    </source>
</reference>
<evidence type="ECO:0000256" key="2">
    <source>
        <dbReference type="PROSITE-ProRule" id="PRU00339"/>
    </source>
</evidence>
<keyword evidence="1" id="KW-0040">ANK repeat</keyword>
<evidence type="ECO:0000313" key="4">
    <source>
        <dbReference type="EnsemblPlants" id="AET2Gv20279900.2"/>
    </source>
</evidence>
<proteinExistence type="predicted"/>
<dbReference type="InterPro" id="IPR019734">
    <property type="entry name" value="TPR_rpt"/>
</dbReference>
<dbReference type="SUPFAM" id="SSF48403">
    <property type="entry name" value="Ankyrin repeat"/>
    <property type="match status" value="1"/>
</dbReference>
<evidence type="ECO:0000256" key="3">
    <source>
        <dbReference type="SAM" id="MobiDB-lite"/>
    </source>
</evidence>
<dbReference type="Pfam" id="PF00023">
    <property type="entry name" value="Ank"/>
    <property type="match status" value="3"/>
</dbReference>
<protein>
    <submittedName>
        <fullName evidence="4">Uncharacterized protein</fullName>
    </submittedName>
</protein>
<organism evidence="4 5">
    <name type="scientific">Aegilops tauschii subsp. strangulata</name>
    <name type="common">Goatgrass</name>
    <dbReference type="NCBI Taxonomy" id="200361"/>
    <lineage>
        <taxon>Eukaryota</taxon>
        <taxon>Viridiplantae</taxon>
        <taxon>Streptophyta</taxon>
        <taxon>Embryophyta</taxon>
        <taxon>Tracheophyta</taxon>
        <taxon>Spermatophyta</taxon>
        <taxon>Magnoliopsida</taxon>
        <taxon>Liliopsida</taxon>
        <taxon>Poales</taxon>
        <taxon>Poaceae</taxon>
        <taxon>BOP clade</taxon>
        <taxon>Pooideae</taxon>
        <taxon>Triticodae</taxon>
        <taxon>Triticeae</taxon>
        <taxon>Triticinae</taxon>
        <taxon>Aegilops</taxon>
    </lineage>
</organism>
<dbReference type="Proteomes" id="UP000015105">
    <property type="component" value="Chromosome 2D"/>
</dbReference>
<dbReference type="Gene3D" id="1.25.40.10">
    <property type="entry name" value="Tetratricopeptide repeat domain"/>
    <property type="match status" value="1"/>
</dbReference>
<dbReference type="PROSITE" id="PS50088">
    <property type="entry name" value="ANK_REPEAT"/>
    <property type="match status" value="3"/>
</dbReference>
<evidence type="ECO:0000313" key="5">
    <source>
        <dbReference type="Proteomes" id="UP000015105"/>
    </source>
</evidence>
<evidence type="ECO:0000256" key="1">
    <source>
        <dbReference type="PROSITE-ProRule" id="PRU00023"/>
    </source>
</evidence>
<dbReference type="SUPFAM" id="SSF48452">
    <property type="entry name" value="TPR-like"/>
    <property type="match status" value="1"/>
</dbReference>
<dbReference type="STRING" id="200361.A0A453AWB3"/>
<dbReference type="Gramene" id="AET2Gv20279900.2">
    <property type="protein sequence ID" value="AET2Gv20279900.2"/>
    <property type="gene ID" value="AET2Gv20279900"/>
</dbReference>
<feature type="repeat" description="ANK" evidence="1">
    <location>
        <begin position="108"/>
        <end position="140"/>
    </location>
</feature>
<keyword evidence="5" id="KW-1185">Reference proteome</keyword>
<dbReference type="InterPro" id="IPR011990">
    <property type="entry name" value="TPR-like_helical_dom_sf"/>
</dbReference>
<feature type="repeat" description="TPR" evidence="2">
    <location>
        <begin position="402"/>
        <end position="435"/>
    </location>
</feature>
<reference evidence="4" key="5">
    <citation type="journal article" date="2021" name="G3 (Bethesda)">
        <title>Aegilops tauschii genome assembly Aet v5.0 features greater sequence contiguity and improved annotation.</title>
        <authorList>
            <person name="Wang L."/>
            <person name="Zhu T."/>
            <person name="Rodriguez J.C."/>
            <person name="Deal K.R."/>
            <person name="Dubcovsky J."/>
            <person name="McGuire P.E."/>
            <person name="Lux T."/>
            <person name="Spannagl M."/>
            <person name="Mayer K.F.X."/>
            <person name="Baldrich P."/>
            <person name="Meyers B.C."/>
            <person name="Huo N."/>
            <person name="Gu Y.Q."/>
            <person name="Zhou H."/>
            <person name="Devos K.M."/>
            <person name="Bennetzen J.L."/>
            <person name="Unver T."/>
            <person name="Budak H."/>
            <person name="Gulick P.J."/>
            <person name="Galiba G."/>
            <person name="Kalapos B."/>
            <person name="Nelson D.R."/>
            <person name="Li P."/>
            <person name="You F.M."/>
            <person name="Luo M.C."/>
            <person name="Dvorak J."/>
        </authorList>
    </citation>
    <scope>NUCLEOTIDE SEQUENCE [LARGE SCALE GENOMIC DNA]</scope>
    <source>
        <strain evidence="4">cv. AL8/78</strain>
    </source>
</reference>
<dbReference type="PANTHER" id="PTHR46224:SF68">
    <property type="entry name" value="OS08G0325400 PROTEIN"/>
    <property type="match status" value="1"/>
</dbReference>
<feature type="compositionally biased region" description="Low complexity" evidence="3">
    <location>
        <begin position="275"/>
        <end position="292"/>
    </location>
</feature>
<dbReference type="SMART" id="SM00248">
    <property type="entry name" value="ANK"/>
    <property type="match status" value="6"/>
</dbReference>
<feature type="repeat" description="ANK" evidence="1">
    <location>
        <begin position="174"/>
        <end position="206"/>
    </location>
</feature>
<accession>A0A453AWB3</accession>
<dbReference type="Gene3D" id="1.25.40.20">
    <property type="entry name" value="Ankyrin repeat-containing domain"/>
    <property type="match status" value="3"/>
</dbReference>
<reference evidence="4" key="3">
    <citation type="journal article" date="2017" name="Nature">
        <title>Genome sequence of the progenitor of the wheat D genome Aegilops tauschii.</title>
        <authorList>
            <person name="Luo M.C."/>
            <person name="Gu Y.Q."/>
            <person name="Puiu D."/>
            <person name="Wang H."/>
            <person name="Twardziok S.O."/>
            <person name="Deal K.R."/>
            <person name="Huo N."/>
            <person name="Zhu T."/>
            <person name="Wang L."/>
            <person name="Wang Y."/>
            <person name="McGuire P.E."/>
            <person name="Liu S."/>
            <person name="Long H."/>
            <person name="Ramasamy R.K."/>
            <person name="Rodriguez J.C."/>
            <person name="Van S.L."/>
            <person name="Yuan L."/>
            <person name="Wang Z."/>
            <person name="Xia Z."/>
            <person name="Xiao L."/>
            <person name="Anderson O.D."/>
            <person name="Ouyang S."/>
            <person name="Liang Y."/>
            <person name="Zimin A.V."/>
            <person name="Pertea G."/>
            <person name="Qi P."/>
            <person name="Bennetzen J.L."/>
            <person name="Dai X."/>
            <person name="Dawson M.W."/>
            <person name="Muller H.G."/>
            <person name="Kugler K."/>
            <person name="Rivarola-Duarte L."/>
            <person name="Spannagl M."/>
            <person name="Mayer K.F.X."/>
            <person name="Lu F.H."/>
            <person name="Bevan M.W."/>
            <person name="Leroy P."/>
            <person name="Li P."/>
            <person name="You F.M."/>
            <person name="Sun Q."/>
            <person name="Liu Z."/>
            <person name="Lyons E."/>
            <person name="Wicker T."/>
            <person name="Salzberg S.L."/>
            <person name="Devos K.M."/>
            <person name="Dvorak J."/>
        </authorList>
    </citation>
    <scope>NUCLEOTIDE SEQUENCE [LARGE SCALE GENOMIC DNA]</scope>
    <source>
        <strain evidence="4">cv. AL8/78</strain>
    </source>
</reference>
<dbReference type="SMART" id="SM00028">
    <property type="entry name" value="TPR"/>
    <property type="match status" value="3"/>
</dbReference>
<dbReference type="AlphaFoldDB" id="A0A453AWB3"/>
<dbReference type="PROSITE" id="PS50297">
    <property type="entry name" value="ANK_REP_REGION"/>
    <property type="match status" value="3"/>
</dbReference>
<sequence length="459" mass="49337">KTLPSLPDRSAMAAPRPPRFPSAAGVARAISSMQDTLLDAAFKGDLPLLKRVVWVLDNGKGRPREAVEAARADGGMSALLIAAANEQLEVCSYLAGELRVDVDAADDKGRTPLFYAVMSEKIAVVKCLLDHGADPDKADEAGLTPLHAAAGIGDCEMIKLLLAKGAYVDPIAEEIGTPLHLATKEQQVGAMKTLLEHNADCNKTYMSYGLYPMTPLFQAVNVSSLQCVKLLLEAGAVINPDCIETVSLDSAMGNDSSTECLNFLLKAGAKRNASSDAAVRASARGRVAGTARRSGRGRGGDQGPRQQQEQHVARGEEVEVKVNPKDEHATKREIAKLKSSAIKAIESKDYFSATMWYTKAIEHDPNDATLFSNRSLCLLRMGDGQRALLDALDCRGMRPDWPKAYYRQGAALMSLKDYTNACAVLLDGFKLDPENAEMESALREAMESLKISKGGTKAT</sequence>
<dbReference type="PRINTS" id="PR01415">
    <property type="entry name" value="ANKYRIN"/>
</dbReference>
<dbReference type="EnsemblPlants" id="AET2Gv20279900.2">
    <property type="protein sequence ID" value="AET2Gv20279900.2"/>
    <property type="gene ID" value="AET2Gv20279900"/>
</dbReference>
<keyword evidence="2" id="KW-0802">TPR repeat</keyword>
<dbReference type="InterPro" id="IPR051616">
    <property type="entry name" value="Cul2-RING_E3_ligase_SR"/>
</dbReference>
<reference evidence="5" key="2">
    <citation type="journal article" date="2017" name="Nat. Plants">
        <title>The Aegilops tauschii genome reveals multiple impacts of transposons.</title>
        <authorList>
            <person name="Zhao G."/>
            <person name="Zou C."/>
            <person name="Li K."/>
            <person name="Wang K."/>
            <person name="Li T."/>
            <person name="Gao L."/>
            <person name="Zhang X."/>
            <person name="Wang H."/>
            <person name="Yang Z."/>
            <person name="Liu X."/>
            <person name="Jiang W."/>
            <person name="Mao L."/>
            <person name="Kong X."/>
            <person name="Jiao Y."/>
            <person name="Jia J."/>
        </authorList>
    </citation>
    <scope>NUCLEOTIDE SEQUENCE [LARGE SCALE GENOMIC DNA]</scope>
    <source>
        <strain evidence="5">cv. AL8/78</strain>
    </source>
</reference>
<feature type="repeat" description="ANK" evidence="1">
    <location>
        <begin position="141"/>
        <end position="173"/>
    </location>
</feature>